<name>A0A1D1VY79_RAMVA</name>
<reference evidence="1 2" key="1">
    <citation type="journal article" date="2016" name="Nat. Commun.">
        <title>Extremotolerant tardigrade genome and improved radiotolerance of human cultured cells by tardigrade-unique protein.</title>
        <authorList>
            <person name="Hashimoto T."/>
            <person name="Horikawa D.D."/>
            <person name="Saito Y."/>
            <person name="Kuwahara H."/>
            <person name="Kozuka-Hata H."/>
            <person name="Shin-I T."/>
            <person name="Minakuchi Y."/>
            <person name="Ohishi K."/>
            <person name="Motoyama A."/>
            <person name="Aizu T."/>
            <person name="Enomoto A."/>
            <person name="Kondo K."/>
            <person name="Tanaka S."/>
            <person name="Hara Y."/>
            <person name="Koshikawa S."/>
            <person name="Sagara H."/>
            <person name="Miura T."/>
            <person name="Yokobori S."/>
            <person name="Miyagawa K."/>
            <person name="Suzuki Y."/>
            <person name="Kubo T."/>
            <person name="Oyama M."/>
            <person name="Kohara Y."/>
            <person name="Fujiyama A."/>
            <person name="Arakawa K."/>
            <person name="Katayama T."/>
            <person name="Toyoda A."/>
            <person name="Kunieda T."/>
        </authorList>
    </citation>
    <scope>NUCLEOTIDE SEQUENCE [LARGE SCALE GENOMIC DNA]</scope>
    <source>
        <strain evidence="1 2">YOKOZUNA-1</strain>
    </source>
</reference>
<evidence type="ECO:0000313" key="1">
    <source>
        <dbReference type="EMBL" id="GAV05916.1"/>
    </source>
</evidence>
<dbReference type="Proteomes" id="UP000186922">
    <property type="component" value="Unassembled WGS sequence"/>
</dbReference>
<accession>A0A1D1VY79</accession>
<keyword evidence="2" id="KW-1185">Reference proteome</keyword>
<proteinExistence type="predicted"/>
<evidence type="ECO:0000313" key="2">
    <source>
        <dbReference type="Proteomes" id="UP000186922"/>
    </source>
</evidence>
<comment type="caution">
    <text evidence="1">The sequence shown here is derived from an EMBL/GenBank/DDBJ whole genome shotgun (WGS) entry which is preliminary data.</text>
</comment>
<protein>
    <submittedName>
        <fullName evidence="1">Uncharacterized protein</fullName>
    </submittedName>
</protein>
<dbReference type="AlphaFoldDB" id="A0A1D1VY79"/>
<sequence>MNNEEQKQGPKKLRSEISGNLGSMVSRLDNSQEEAAKINGPIDGKSNAFRQTLQVCDFGLQTAVGSQTSSGTRVRLLTCEETCGSSTGHRSSSVGK</sequence>
<dbReference type="EMBL" id="BDGG01000012">
    <property type="protein sequence ID" value="GAV05916.1"/>
    <property type="molecule type" value="Genomic_DNA"/>
</dbReference>
<gene>
    <name evidence="1" type="primary">RvY_15972-1</name>
    <name evidence="1" type="synonym">RvY_15972.1</name>
    <name evidence="1" type="ORF">RvY_15972</name>
</gene>
<organism evidence="1 2">
    <name type="scientific">Ramazzottius varieornatus</name>
    <name type="common">Water bear</name>
    <name type="synonym">Tardigrade</name>
    <dbReference type="NCBI Taxonomy" id="947166"/>
    <lineage>
        <taxon>Eukaryota</taxon>
        <taxon>Metazoa</taxon>
        <taxon>Ecdysozoa</taxon>
        <taxon>Tardigrada</taxon>
        <taxon>Eutardigrada</taxon>
        <taxon>Parachela</taxon>
        <taxon>Hypsibioidea</taxon>
        <taxon>Ramazzottiidae</taxon>
        <taxon>Ramazzottius</taxon>
    </lineage>
</organism>